<proteinExistence type="predicted"/>
<evidence type="ECO:0000256" key="1">
    <source>
        <dbReference type="SAM" id="MobiDB-lite"/>
    </source>
</evidence>
<dbReference type="AlphaFoldDB" id="A0A1L7WZW1"/>
<protein>
    <submittedName>
        <fullName evidence="2">Uncharacterized protein</fullName>
    </submittedName>
</protein>
<accession>A0A1L7WZW1</accession>
<feature type="compositionally biased region" description="Basic and acidic residues" evidence="1">
    <location>
        <begin position="201"/>
        <end position="210"/>
    </location>
</feature>
<sequence length="210" mass="24127">MTNLATLAMSSTKDELLKHLNLPSETYTLMAKETDRVYIWLTSDKSHLKANCKRKPPYDWSDIQEKSKDEAMKAIANGGDQYTDYYWRLAGESDGCPNWIARWFLYHKFRYRDGRNRTHAKGGEERKHHGESKSGRHHKSRGHRNSEDAATQHTTQDDYYQEEESMTAASSSYNAKSSQQYGTSYTPPAADTQTAGSYYDPVRDAIHRDA</sequence>
<dbReference type="OrthoDB" id="4502478at2759"/>
<reference evidence="2 3" key="1">
    <citation type="submission" date="2016-03" db="EMBL/GenBank/DDBJ databases">
        <authorList>
            <person name="Ploux O."/>
        </authorList>
    </citation>
    <scope>NUCLEOTIDE SEQUENCE [LARGE SCALE GENOMIC DNA]</scope>
    <source>
        <strain evidence="2 3">UAMH 11012</strain>
    </source>
</reference>
<dbReference type="EMBL" id="FJOG01000011">
    <property type="protein sequence ID" value="CZR58297.1"/>
    <property type="molecule type" value="Genomic_DNA"/>
</dbReference>
<feature type="compositionally biased region" description="Polar residues" evidence="1">
    <location>
        <begin position="148"/>
        <end position="158"/>
    </location>
</feature>
<feature type="region of interest" description="Disordered" evidence="1">
    <location>
        <begin position="116"/>
        <end position="210"/>
    </location>
</feature>
<name>A0A1L7WZW1_9HELO</name>
<dbReference type="Proteomes" id="UP000184330">
    <property type="component" value="Unassembled WGS sequence"/>
</dbReference>
<evidence type="ECO:0000313" key="3">
    <source>
        <dbReference type="Proteomes" id="UP000184330"/>
    </source>
</evidence>
<gene>
    <name evidence="2" type="ORF">PAC_08189</name>
</gene>
<organism evidence="2 3">
    <name type="scientific">Phialocephala subalpina</name>
    <dbReference type="NCBI Taxonomy" id="576137"/>
    <lineage>
        <taxon>Eukaryota</taxon>
        <taxon>Fungi</taxon>
        <taxon>Dikarya</taxon>
        <taxon>Ascomycota</taxon>
        <taxon>Pezizomycotina</taxon>
        <taxon>Leotiomycetes</taxon>
        <taxon>Helotiales</taxon>
        <taxon>Mollisiaceae</taxon>
        <taxon>Phialocephala</taxon>
        <taxon>Phialocephala fortinii species complex</taxon>
    </lineage>
</organism>
<feature type="compositionally biased region" description="Polar residues" evidence="1">
    <location>
        <begin position="167"/>
        <end position="196"/>
    </location>
</feature>
<keyword evidence="3" id="KW-1185">Reference proteome</keyword>
<feature type="compositionally biased region" description="Basic and acidic residues" evidence="1">
    <location>
        <begin position="116"/>
        <end position="134"/>
    </location>
</feature>
<evidence type="ECO:0000313" key="2">
    <source>
        <dbReference type="EMBL" id="CZR58297.1"/>
    </source>
</evidence>